<accession>A0A2U3K1W2</accession>
<dbReference type="SUPFAM" id="SSF52172">
    <property type="entry name" value="CheY-like"/>
    <property type="match status" value="1"/>
</dbReference>
<name>A0A2U3K1W2_9BACT</name>
<dbReference type="InterPro" id="IPR011006">
    <property type="entry name" value="CheY-like_superfamily"/>
</dbReference>
<dbReference type="InterPro" id="IPR013815">
    <property type="entry name" value="ATP_grasp_subdomain_1"/>
</dbReference>
<dbReference type="OrthoDB" id="9812167at2"/>
<dbReference type="Gene3D" id="3.30.1490.20">
    <property type="entry name" value="ATP-grasp fold, A domain"/>
    <property type="match status" value="1"/>
</dbReference>
<evidence type="ECO:0000313" key="2">
    <source>
        <dbReference type="EMBL" id="SPF33618.1"/>
    </source>
</evidence>
<protein>
    <submittedName>
        <fullName evidence="2">Response regulator receiver protein</fullName>
    </submittedName>
</protein>
<dbReference type="Pfam" id="PF01326">
    <property type="entry name" value="PPDK_N"/>
    <property type="match status" value="1"/>
</dbReference>
<dbReference type="InterPro" id="IPR002192">
    <property type="entry name" value="PPDK_AMP/ATP-bd"/>
</dbReference>
<dbReference type="AlphaFoldDB" id="A0A2U3K1W2"/>
<dbReference type="Proteomes" id="UP000238701">
    <property type="component" value="Unassembled WGS sequence"/>
</dbReference>
<dbReference type="Gene3D" id="3.40.50.2300">
    <property type="match status" value="1"/>
</dbReference>
<reference evidence="3" key="1">
    <citation type="submission" date="2018-02" db="EMBL/GenBank/DDBJ databases">
        <authorList>
            <person name="Hausmann B."/>
        </authorList>
    </citation>
    <scope>NUCLEOTIDE SEQUENCE [LARGE SCALE GENOMIC DNA]</scope>
    <source>
        <strain evidence="3">Peat soil MAG SbA1</strain>
    </source>
</reference>
<evidence type="ECO:0000313" key="3">
    <source>
        <dbReference type="Proteomes" id="UP000238701"/>
    </source>
</evidence>
<sequence>MSLLRITEPILDAEERFEGFENLMPFKVHNILLVSSLYDSFILREDGRLNELLIDESLDLNLQQIPGITHVSSCAEALDLARANPQFNLIVTNLAVGDMDAAQLAREVRRAGLDVPVVVLGYDYREIKNFVACNPVTDIDRVFLWQGNARILIAIVKYIEDKRNVLHDTRAMGVPVLLVVEDNIRYYSSFLPVLYTELIKQSRLVIQEGINVAHKLVRMQARPKIVLASNFEEAAELVEQYRDYIFGLVSDVEFPWDGKLSPEAGFELARLVKSLAADVPIVLQTSRPEFLPRASAEGYSFLRKRSPTLLNDLRRILTDHFGFGDFVFRMPDRSEVARAKDLNELEEQLQSVAADSLMYHAQRNHFSHWLMARTEFALAAKLRPRKVSDFNGPEHMRRDLIESISDYRREQNEVLIADFKADTFKPAESSFLRIGSGSLGGKARGLAFVRHLLRTRRIARRFPGVRIAVPPAVVLATDVFDQFLSENNLSDFALHCDDDTEIQQRFLDAPLPTGLQEDLRAYLAEVNYPLAVRSSSLLEDSQYQPFTGVYETFMLGNQQAGLDVRLDELSEAIKRVYASTFSQHTKAYVRATPYRLEEEKMAVILQRVVGTAHGPRFYPDFSGVVRSHNFYPVPPMTFADGIAAVALGLGRTVVDGGRCLNFCPRYPRNLLQFSSVEDILANTQTEFCALELDGVPHGGPGHLREVRFGLDVAESDGTLDPVASTYSADNHAVYDGTSRPGARVVTFAPMLKHGIFPLATILEVLVRAGEDALGNPVEIEFAVRLPRADEPAEFGFLQIRPLTLARDQGDLTIDEVDPAQVLCQSTKVLGNGRIENLHDIVVVDSHRFERSRSQQVARSVAHFNASLSAENRPYLLIGVGRWGSNDPWLGIPVEWDEIAGARAIVEAGFRDFRVTPSQGSHFFQNLTAFQVGYFTVNPDAGEGSVDWQWLAEQPAVEEQGCVRHLQFTQPLRVVMNSRSSQGVIFKPEGN</sequence>
<dbReference type="GO" id="GO:0005524">
    <property type="term" value="F:ATP binding"/>
    <property type="evidence" value="ECO:0007669"/>
    <property type="project" value="InterPro"/>
</dbReference>
<evidence type="ECO:0000259" key="1">
    <source>
        <dbReference type="Pfam" id="PF01326"/>
    </source>
</evidence>
<dbReference type="SUPFAM" id="SSF56059">
    <property type="entry name" value="Glutathione synthetase ATP-binding domain-like"/>
    <property type="match status" value="1"/>
</dbReference>
<feature type="domain" description="Pyruvate phosphate dikinase AMP/ATP-binding" evidence="1">
    <location>
        <begin position="438"/>
        <end position="809"/>
    </location>
</feature>
<dbReference type="GO" id="GO:0016301">
    <property type="term" value="F:kinase activity"/>
    <property type="evidence" value="ECO:0007669"/>
    <property type="project" value="InterPro"/>
</dbReference>
<proteinExistence type="predicted"/>
<organism evidence="2 3">
    <name type="scientific">Candidatus Sulfotelmatobacter kueseliae</name>
    <dbReference type="NCBI Taxonomy" id="2042962"/>
    <lineage>
        <taxon>Bacteria</taxon>
        <taxon>Pseudomonadati</taxon>
        <taxon>Acidobacteriota</taxon>
        <taxon>Terriglobia</taxon>
        <taxon>Terriglobales</taxon>
        <taxon>Candidatus Korobacteraceae</taxon>
        <taxon>Candidatus Sulfotelmatobacter</taxon>
    </lineage>
</organism>
<dbReference type="EMBL" id="OMOD01000024">
    <property type="protein sequence ID" value="SPF33618.1"/>
    <property type="molecule type" value="Genomic_DNA"/>
</dbReference>
<gene>
    <name evidence="2" type="ORF">SBA1_120007</name>
</gene>